<organism evidence="2 3">
    <name type="scientific">Janibacter alkaliphilus</name>
    <dbReference type="NCBI Taxonomy" id="1069963"/>
    <lineage>
        <taxon>Bacteria</taxon>
        <taxon>Bacillati</taxon>
        <taxon>Actinomycetota</taxon>
        <taxon>Actinomycetes</taxon>
        <taxon>Micrococcales</taxon>
        <taxon>Intrasporangiaceae</taxon>
        <taxon>Janibacter</taxon>
    </lineage>
</organism>
<dbReference type="AlphaFoldDB" id="A0A852X3B1"/>
<keyword evidence="3" id="KW-1185">Reference proteome</keyword>
<name>A0A852X3B1_9MICO</name>
<proteinExistence type="predicted"/>
<dbReference type="Proteomes" id="UP000592181">
    <property type="component" value="Unassembled WGS sequence"/>
</dbReference>
<comment type="caution">
    <text evidence="2">The sequence shown here is derived from an EMBL/GenBank/DDBJ whole genome shotgun (WGS) entry which is preliminary data.</text>
</comment>
<evidence type="ECO:0000313" key="3">
    <source>
        <dbReference type="Proteomes" id="UP000592181"/>
    </source>
</evidence>
<sequence length="45" mass="5176">MSPLSSLSRRLRRSPRGPRPLPVSPPQHHRRADPRDELAVILTLR</sequence>
<feature type="region of interest" description="Disordered" evidence="1">
    <location>
        <begin position="1"/>
        <end position="36"/>
    </location>
</feature>
<dbReference type="EMBL" id="JACBZX010000001">
    <property type="protein sequence ID" value="NYG37349.1"/>
    <property type="molecule type" value="Genomic_DNA"/>
</dbReference>
<protein>
    <submittedName>
        <fullName evidence="2">Uncharacterized protein</fullName>
    </submittedName>
</protein>
<reference evidence="2 3" key="1">
    <citation type="submission" date="2020-07" db="EMBL/GenBank/DDBJ databases">
        <title>Sequencing the genomes of 1000 actinobacteria strains.</title>
        <authorList>
            <person name="Klenk H.-P."/>
        </authorList>
    </citation>
    <scope>NUCLEOTIDE SEQUENCE [LARGE SCALE GENOMIC DNA]</scope>
    <source>
        <strain evidence="2 3">DSM 24723</strain>
    </source>
</reference>
<accession>A0A852X3B1</accession>
<evidence type="ECO:0000313" key="2">
    <source>
        <dbReference type="EMBL" id="NYG37349.1"/>
    </source>
</evidence>
<gene>
    <name evidence="2" type="ORF">BJY28_001818</name>
</gene>
<dbReference type="RefSeq" id="WP_179462726.1">
    <property type="nucleotide sequence ID" value="NZ_JACBZX010000001.1"/>
</dbReference>
<evidence type="ECO:0000256" key="1">
    <source>
        <dbReference type="SAM" id="MobiDB-lite"/>
    </source>
</evidence>